<keyword evidence="2" id="KW-0472">Membrane</keyword>
<reference evidence="3 4" key="1">
    <citation type="submission" date="2018-10" db="EMBL/GenBank/DDBJ databases">
        <title>A high-quality apple genome assembly.</title>
        <authorList>
            <person name="Hu J."/>
        </authorList>
    </citation>
    <scope>NUCLEOTIDE SEQUENCE [LARGE SCALE GENOMIC DNA]</scope>
    <source>
        <strain evidence="4">cv. HFTH1</strain>
        <tissue evidence="3">Young leaf</tissue>
    </source>
</reference>
<feature type="region of interest" description="Disordered" evidence="1">
    <location>
        <begin position="28"/>
        <end position="216"/>
    </location>
</feature>
<sequence length="515" mass="58966">MEEAKAAAYYDELTRRGEGAARFKQGLGFSSANSDSENASERGSALPYSTSSSFLSKFVKASSPKKESELQKQAQIESIQNKLKRKKANAAEERENRQPARVSERESRHSRKRSRSRSRSRERHSRRRSRSRERYRERDRDRDRDRDRERRRMRSESDSDGGRRRRWRSRSRSPSPRDRRKERRRSRSSSPRERGSERRAGKERNGGSADHSKLIEGYDKMSAAERVKAKMKLQLAETAEKDTTKGMGSGWERFEFNKDAPLDDEDVEVAEDDAALVKHIGQSFRFSAVETKREEQLRSAHDEAMFGASDDRPTIVMDSEIEAENNINDSIESEPTTTSLLSEKVLSKKQGSWRDRILKLRSEMAMEGADIDIGMEHSNTTILSFDMKLHDGVDNGDALKLVERSLCVEVRGRRTSFVGSFIPSHPSVEKQHFWRVYPLFAATGVAIGICGLSLFRHITINPEVRVSKEGRAAGVLDNHAEGEKYKENFLRKFVRNRAPEIMPAINGFFTDPKNN</sequence>
<organism evidence="3 4">
    <name type="scientific">Malus domestica</name>
    <name type="common">Apple</name>
    <name type="synonym">Pyrus malus</name>
    <dbReference type="NCBI Taxonomy" id="3750"/>
    <lineage>
        <taxon>Eukaryota</taxon>
        <taxon>Viridiplantae</taxon>
        <taxon>Streptophyta</taxon>
        <taxon>Embryophyta</taxon>
        <taxon>Tracheophyta</taxon>
        <taxon>Spermatophyta</taxon>
        <taxon>Magnoliopsida</taxon>
        <taxon>eudicotyledons</taxon>
        <taxon>Gunneridae</taxon>
        <taxon>Pentapetalae</taxon>
        <taxon>rosids</taxon>
        <taxon>fabids</taxon>
        <taxon>Rosales</taxon>
        <taxon>Rosaceae</taxon>
        <taxon>Amygdaloideae</taxon>
        <taxon>Maleae</taxon>
        <taxon>Malus</taxon>
    </lineage>
</organism>
<evidence type="ECO:0000313" key="3">
    <source>
        <dbReference type="EMBL" id="RXH77568.1"/>
    </source>
</evidence>
<feature type="transmembrane region" description="Helical" evidence="2">
    <location>
        <begin position="436"/>
        <end position="455"/>
    </location>
</feature>
<dbReference type="PANTHER" id="PTHR31968">
    <property type="entry name" value="SERINE/ARGININE-RELATED PROTEIN 53"/>
    <property type="match status" value="1"/>
</dbReference>
<dbReference type="EMBL" id="RDQH01000340">
    <property type="protein sequence ID" value="RXH77568.1"/>
    <property type="molecule type" value="Genomic_DNA"/>
</dbReference>
<evidence type="ECO:0000313" key="4">
    <source>
        <dbReference type="Proteomes" id="UP000290289"/>
    </source>
</evidence>
<dbReference type="GO" id="GO:0000380">
    <property type="term" value="P:alternative mRNA splicing, via spliceosome"/>
    <property type="evidence" value="ECO:0007669"/>
    <property type="project" value="InterPro"/>
</dbReference>
<dbReference type="PANTHER" id="PTHR31968:SF4">
    <property type="entry name" value="SERINE_ARGININE-RELATED PROTEIN 53"/>
    <property type="match status" value="1"/>
</dbReference>
<comment type="caution">
    <text evidence="3">The sequence shown here is derived from an EMBL/GenBank/DDBJ whole genome shotgun (WGS) entry which is preliminary data.</text>
</comment>
<proteinExistence type="predicted"/>
<dbReference type="AlphaFoldDB" id="A0A498I153"/>
<dbReference type="GO" id="GO:0005634">
    <property type="term" value="C:nucleus"/>
    <property type="evidence" value="ECO:0007669"/>
    <property type="project" value="TreeGrafter"/>
</dbReference>
<keyword evidence="2" id="KW-0812">Transmembrane</keyword>
<dbReference type="STRING" id="3750.A0A498I153"/>
<dbReference type="GO" id="GO:0005737">
    <property type="term" value="C:cytoplasm"/>
    <property type="evidence" value="ECO:0007669"/>
    <property type="project" value="TreeGrafter"/>
</dbReference>
<name>A0A498I153_MALDO</name>
<feature type="compositionally biased region" description="Basic and acidic residues" evidence="1">
    <location>
        <begin position="190"/>
        <end position="216"/>
    </location>
</feature>
<feature type="compositionally biased region" description="Polar residues" evidence="1">
    <location>
        <begin position="71"/>
        <end position="81"/>
    </location>
</feature>
<keyword evidence="2" id="KW-1133">Transmembrane helix</keyword>
<feature type="compositionally biased region" description="Basic and acidic residues" evidence="1">
    <location>
        <begin position="132"/>
        <end position="162"/>
    </location>
</feature>
<protein>
    <submittedName>
        <fullName evidence="3">Uncharacterized protein</fullName>
    </submittedName>
</protein>
<feature type="compositionally biased region" description="Basic and acidic residues" evidence="1">
    <location>
        <begin position="89"/>
        <end position="107"/>
    </location>
</feature>
<keyword evidence="4" id="KW-1185">Reference proteome</keyword>
<evidence type="ECO:0000256" key="1">
    <source>
        <dbReference type="SAM" id="MobiDB-lite"/>
    </source>
</evidence>
<feature type="compositionally biased region" description="Basic residues" evidence="1">
    <location>
        <begin position="178"/>
        <end position="187"/>
    </location>
</feature>
<dbReference type="InterPro" id="IPR010530">
    <property type="entry name" value="B12D"/>
</dbReference>
<dbReference type="Proteomes" id="UP000290289">
    <property type="component" value="Chromosome 14"/>
</dbReference>
<dbReference type="InterPro" id="IPR034604">
    <property type="entry name" value="SRRP53"/>
</dbReference>
<accession>A0A498I153</accession>
<gene>
    <name evidence="3" type="ORF">DVH24_039539</name>
</gene>
<evidence type="ECO:0000256" key="2">
    <source>
        <dbReference type="SAM" id="Phobius"/>
    </source>
</evidence>
<feature type="compositionally biased region" description="Basic residues" evidence="1">
    <location>
        <begin position="108"/>
        <end position="131"/>
    </location>
</feature>
<dbReference type="Pfam" id="PF06522">
    <property type="entry name" value="B12D"/>
    <property type="match status" value="1"/>
</dbReference>